<evidence type="ECO:0000256" key="1">
    <source>
        <dbReference type="SAM" id="Phobius"/>
    </source>
</evidence>
<dbReference type="InterPro" id="IPR046336">
    <property type="entry name" value="Lon_prtase_N_sf"/>
</dbReference>
<dbReference type="Gene3D" id="1.20.58.1480">
    <property type="match status" value="1"/>
</dbReference>
<keyword evidence="4" id="KW-1185">Reference proteome</keyword>
<evidence type="ECO:0000313" key="3">
    <source>
        <dbReference type="EMBL" id="TQL91070.1"/>
    </source>
</evidence>
<accession>A0A543C1W5</accession>
<dbReference type="SUPFAM" id="SSF88697">
    <property type="entry name" value="PUA domain-like"/>
    <property type="match status" value="1"/>
</dbReference>
<keyword evidence="1" id="KW-0812">Transmembrane</keyword>
<organism evidence="3 4">
    <name type="scientific">Actinoallomurus bryophytorum</name>
    <dbReference type="NCBI Taxonomy" id="1490222"/>
    <lineage>
        <taxon>Bacteria</taxon>
        <taxon>Bacillati</taxon>
        <taxon>Actinomycetota</taxon>
        <taxon>Actinomycetes</taxon>
        <taxon>Streptosporangiales</taxon>
        <taxon>Thermomonosporaceae</taxon>
        <taxon>Actinoallomurus</taxon>
    </lineage>
</organism>
<comment type="caution">
    <text evidence="3">The sequence shown here is derived from an EMBL/GenBank/DDBJ whole genome shotgun (WGS) entry which is preliminary data.</text>
</comment>
<dbReference type="InterPro" id="IPR015947">
    <property type="entry name" value="PUA-like_sf"/>
</dbReference>
<evidence type="ECO:0000313" key="4">
    <source>
        <dbReference type="Proteomes" id="UP000316096"/>
    </source>
</evidence>
<dbReference type="AlphaFoldDB" id="A0A543C1W5"/>
<name>A0A543C1W5_9ACTN</name>
<dbReference type="PROSITE" id="PS51787">
    <property type="entry name" value="LON_N"/>
    <property type="match status" value="1"/>
</dbReference>
<dbReference type="PANTHER" id="PTHR46732:SF8">
    <property type="entry name" value="ATP-DEPENDENT PROTEASE LA (LON) DOMAIN PROTEIN"/>
    <property type="match status" value="1"/>
</dbReference>
<dbReference type="PANTHER" id="PTHR46732">
    <property type="entry name" value="ATP-DEPENDENT PROTEASE LA (LON) DOMAIN PROTEIN"/>
    <property type="match status" value="1"/>
</dbReference>
<feature type="transmembrane region" description="Helical" evidence="1">
    <location>
        <begin position="20"/>
        <end position="39"/>
    </location>
</feature>
<feature type="domain" description="Lon N-terminal" evidence="2">
    <location>
        <begin position="19"/>
        <end position="212"/>
    </location>
</feature>
<dbReference type="Pfam" id="PF02190">
    <property type="entry name" value="LON_substr_bdg"/>
    <property type="match status" value="1"/>
</dbReference>
<evidence type="ECO:0000259" key="2">
    <source>
        <dbReference type="PROSITE" id="PS51787"/>
    </source>
</evidence>
<dbReference type="InterPro" id="IPR003111">
    <property type="entry name" value="Lon_prtase_N"/>
</dbReference>
<reference evidence="3 4" key="1">
    <citation type="submission" date="2019-06" db="EMBL/GenBank/DDBJ databases">
        <title>Sequencing the genomes of 1000 actinobacteria strains.</title>
        <authorList>
            <person name="Klenk H.-P."/>
        </authorList>
    </citation>
    <scope>NUCLEOTIDE SEQUENCE [LARGE SCALE GENOMIC DNA]</scope>
    <source>
        <strain evidence="3 4">DSM 102200</strain>
    </source>
</reference>
<dbReference type="EMBL" id="VFOZ01000002">
    <property type="protein sequence ID" value="TQL91070.1"/>
    <property type="molecule type" value="Genomic_DNA"/>
</dbReference>
<dbReference type="SMART" id="SM00464">
    <property type="entry name" value="LON"/>
    <property type="match status" value="1"/>
</dbReference>
<sequence>MVAAKTSIRPYSDAVTDRLPIFPLGAVLFPGLVLPLRVFEERYRLLMNDLLAGEEPHLFGVVSIELGHEVGPGSAQRLAAVGCTAEVRDAQEQEDGGYEVVTTGGTRFRIEDVDDSLAYLQADVTMLPEEDGPGAESAVAPVTSMFRRYCERLVAHGAEVAALDELPADPLSLSYLIAASLVLDRSDKQRLLQAEHAAARLRLEYELLRRENLLLEAFPTVPGSEFLSKGISPN</sequence>
<dbReference type="Proteomes" id="UP000316096">
    <property type="component" value="Unassembled WGS sequence"/>
</dbReference>
<proteinExistence type="predicted"/>
<protein>
    <recommendedName>
        <fullName evidence="2">Lon N-terminal domain-containing protein</fullName>
    </recommendedName>
</protein>
<gene>
    <name evidence="3" type="ORF">FB559_8393</name>
</gene>
<dbReference type="Gene3D" id="2.30.130.40">
    <property type="entry name" value="LON domain-like"/>
    <property type="match status" value="1"/>
</dbReference>
<keyword evidence="1" id="KW-1133">Transmembrane helix</keyword>
<keyword evidence="1" id="KW-0472">Membrane</keyword>